<comment type="caution">
    <text evidence="12">The sequence shown here is derived from an EMBL/GenBank/DDBJ whole genome shotgun (WGS) entry which is preliminary data.</text>
</comment>
<feature type="compositionally biased region" description="Basic residues" evidence="10">
    <location>
        <begin position="1"/>
        <end position="14"/>
    </location>
</feature>
<dbReference type="InterPro" id="IPR008271">
    <property type="entry name" value="Ser/Thr_kinase_AS"/>
</dbReference>
<feature type="compositionally biased region" description="Low complexity" evidence="10">
    <location>
        <begin position="534"/>
        <end position="544"/>
    </location>
</feature>
<dbReference type="PROSITE" id="PS00108">
    <property type="entry name" value="PROTEIN_KINASE_ST"/>
    <property type="match status" value="1"/>
</dbReference>
<feature type="compositionally biased region" description="Basic and acidic residues" evidence="10">
    <location>
        <begin position="584"/>
        <end position="594"/>
    </location>
</feature>
<evidence type="ECO:0000256" key="5">
    <source>
        <dbReference type="ARBA" id="ARBA00022777"/>
    </source>
</evidence>
<dbReference type="GO" id="GO:0036064">
    <property type="term" value="C:ciliary basal body"/>
    <property type="evidence" value="ECO:0007669"/>
    <property type="project" value="UniProtKB-ARBA"/>
</dbReference>
<feature type="binding site" evidence="9">
    <location>
        <position position="157"/>
    </location>
    <ligand>
        <name>ATP</name>
        <dbReference type="ChEBI" id="CHEBI:30616"/>
    </ligand>
</feature>
<dbReference type="EC" id="2.7.11.24" evidence="1"/>
<dbReference type="SMART" id="SM00220">
    <property type="entry name" value="S_TKc"/>
    <property type="match status" value="1"/>
</dbReference>
<evidence type="ECO:0000313" key="13">
    <source>
        <dbReference type="Proteomes" id="UP000708208"/>
    </source>
</evidence>
<evidence type="ECO:0000256" key="9">
    <source>
        <dbReference type="PROSITE-ProRule" id="PRU10141"/>
    </source>
</evidence>
<proteinExistence type="predicted"/>
<dbReference type="AlphaFoldDB" id="A0A8J2P0C1"/>
<keyword evidence="5" id="KW-0418">Kinase</keyword>
<dbReference type="FunFam" id="3.30.200.20:FF:000166">
    <property type="entry name" value="Mitogen-activated protein kinase"/>
    <property type="match status" value="1"/>
</dbReference>
<dbReference type="CDD" id="cd07852">
    <property type="entry name" value="STKc_MAPK15-like"/>
    <property type="match status" value="1"/>
</dbReference>
<dbReference type="PROSITE" id="PS50011">
    <property type="entry name" value="PROTEIN_KINASE_DOM"/>
    <property type="match status" value="1"/>
</dbReference>
<feature type="region of interest" description="Disordered" evidence="10">
    <location>
        <begin position="581"/>
        <end position="607"/>
    </location>
</feature>
<feature type="region of interest" description="Disordered" evidence="10">
    <location>
        <begin position="1"/>
        <end position="118"/>
    </location>
</feature>
<dbReference type="OrthoDB" id="192887at2759"/>
<evidence type="ECO:0000313" key="12">
    <source>
        <dbReference type="EMBL" id="CAG7727280.1"/>
    </source>
</evidence>
<keyword evidence="6 9" id="KW-0067">ATP-binding</keyword>
<dbReference type="InterPro" id="IPR050117">
    <property type="entry name" value="MAPK"/>
</dbReference>
<feature type="region of interest" description="Disordered" evidence="10">
    <location>
        <begin position="622"/>
        <end position="658"/>
    </location>
</feature>
<feature type="compositionally biased region" description="Basic and acidic residues" evidence="10">
    <location>
        <begin position="101"/>
        <end position="118"/>
    </location>
</feature>
<evidence type="ECO:0000259" key="11">
    <source>
        <dbReference type="PROSITE" id="PS50011"/>
    </source>
</evidence>
<keyword evidence="2" id="KW-0723">Serine/threonine-protein kinase</keyword>
<dbReference type="PROSITE" id="PS00107">
    <property type="entry name" value="PROTEIN_KINASE_ATP"/>
    <property type="match status" value="1"/>
</dbReference>
<feature type="compositionally biased region" description="Polar residues" evidence="10">
    <location>
        <begin position="68"/>
        <end position="77"/>
    </location>
</feature>
<dbReference type="GO" id="GO:0004707">
    <property type="term" value="F:MAP kinase activity"/>
    <property type="evidence" value="ECO:0007669"/>
    <property type="project" value="UniProtKB-EC"/>
</dbReference>
<feature type="compositionally biased region" description="Polar residues" evidence="10">
    <location>
        <begin position="19"/>
        <end position="38"/>
    </location>
</feature>
<feature type="region of interest" description="Disordered" evidence="10">
    <location>
        <begin position="467"/>
        <end position="562"/>
    </location>
</feature>
<sequence length="928" mass="104235">MPSKVSKTKLKTRMTRTTSAKMESSSQPPAKTIKTSIESYHHVQRQRSQENGSLSSDSNSKISNAPSTKSNVSTKGQIITRPGHNGKSRIQKPPSKGNNGHPDDKSSHTSSSSDEKHCELDGPIYKRYTIKTRLGKGAYGIVWEAYEKSSGNKVALKKIFDAFRNDTDAQRTYREIMFLREFGSHPNIIRLLNVHRAVNNMDIYLVFPFMEHDLHRLIKDSPHVLKDSHIRMIFYQTLKAVKYLHSGDVIHRDLKPANILLDDCLNVKVADFGLARSLSNPEDTMSETNPVMTDYVATRWYRPPEILLSCPHYTKGVDMWSLGCILGEMILKVPLFPGGSTVHQVETIMAHIAQPTSREIEEMCGQNVQTTMIESAMTYRKKSLVEIFERCDADTQDLIEKFLIFNPSKRITAEETLAHPYLDRYRRQAEEIVMTHPVSPPLNDYIQLPMCQYRSVIYDLIQARKVRQQQQQQPSNHHLQQPTHPNPYHVESPVPTPISKSRSYSQPGAVTQTAPGASYSSQNNLNEPRRIRSTNAAGGTTATNVSKSKPNCRKDNDRDGRKAYTVKTVQTLSRERVLTASSCDHSERMTKAETRSIGPEEDGNGTQKVRNHVGANTTTSSSIVVDGTTDKPSLKPTRKNNSTSNIPQARKIPGPDGDGHDMPLPYIKLVSTAPNFQGKNPRLFDRSELSARTNQPVPCDLRGADKRLFEIFSNTDDLEDEIKAIEFQVRAKRINTSAQAQWINDLANNLNKATVSDPPNSFCNVSQNAGARDSKIGAHPGIKVRSHHHTKLPEILQSWNYGQNKVINNTVDSEMKQGRRSTYFQDPPAVCPNPNPSKLASGVGGQRNVVGNRLMPFSPREYSQQRHSQLQFYNQNNQHAQFPRSTTPIEVIQARNKHFESYSQTHGTISASDLRELKANLGFIGKSS</sequence>
<feature type="compositionally biased region" description="Polar residues" evidence="10">
    <location>
        <begin position="474"/>
        <end position="483"/>
    </location>
</feature>
<evidence type="ECO:0000256" key="2">
    <source>
        <dbReference type="ARBA" id="ARBA00022527"/>
    </source>
</evidence>
<dbReference type="Proteomes" id="UP000708208">
    <property type="component" value="Unassembled WGS sequence"/>
</dbReference>
<feature type="compositionally biased region" description="Basic and acidic residues" evidence="10">
    <location>
        <begin position="552"/>
        <end position="562"/>
    </location>
</feature>
<gene>
    <name evidence="12" type="ORF">AFUS01_LOCUS16131</name>
</gene>
<dbReference type="PANTHER" id="PTHR24055">
    <property type="entry name" value="MITOGEN-ACTIVATED PROTEIN KINASE"/>
    <property type="match status" value="1"/>
</dbReference>
<feature type="compositionally biased region" description="Low complexity" evidence="10">
    <location>
        <begin position="49"/>
        <end position="67"/>
    </location>
</feature>
<evidence type="ECO:0000256" key="6">
    <source>
        <dbReference type="ARBA" id="ARBA00022840"/>
    </source>
</evidence>
<comment type="catalytic activity">
    <reaction evidence="8">
        <text>L-seryl-[protein] + ATP = O-phospho-L-seryl-[protein] + ADP + H(+)</text>
        <dbReference type="Rhea" id="RHEA:17989"/>
        <dbReference type="Rhea" id="RHEA-COMP:9863"/>
        <dbReference type="Rhea" id="RHEA-COMP:11604"/>
        <dbReference type="ChEBI" id="CHEBI:15378"/>
        <dbReference type="ChEBI" id="CHEBI:29999"/>
        <dbReference type="ChEBI" id="CHEBI:30616"/>
        <dbReference type="ChEBI" id="CHEBI:83421"/>
        <dbReference type="ChEBI" id="CHEBI:456216"/>
        <dbReference type="EC" id="2.7.11.24"/>
    </reaction>
</comment>
<dbReference type="InterPro" id="IPR017441">
    <property type="entry name" value="Protein_kinase_ATP_BS"/>
</dbReference>
<reference evidence="12" key="1">
    <citation type="submission" date="2021-06" db="EMBL/GenBank/DDBJ databases">
        <authorList>
            <person name="Hodson N. C."/>
            <person name="Mongue J. A."/>
            <person name="Jaron S. K."/>
        </authorList>
    </citation>
    <scope>NUCLEOTIDE SEQUENCE</scope>
</reference>
<feature type="domain" description="Protein kinase" evidence="11">
    <location>
        <begin position="128"/>
        <end position="422"/>
    </location>
</feature>
<dbReference type="FunFam" id="1.10.510.10:FF:000238">
    <property type="entry name" value="Mitogen-activated protein kinase"/>
    <property type="match status" value="1"/>
</dbReference>
<comment type="catalytic activity">
    <reaction evidence="7">
        <text>L-threonyl-[protein] + ATP = O-phospho-L-threonyl-[protein] + ADP + H(+)</text>
        <dbReference type="Rhea" id="RHEA:46608"/>
        <dbReference type="Rhea" id="RHEA-COMP:11060"/>
        <dbReference type="Rhea" id="RHEA-COMP:11605"/>
        <dbReference type="ChEBI" id="CHEBI:15378"/>
        <dbReference type="ChEBI" id="CHEBI:30013"/>
        <dbReference type="ChEBI" id="CHEBI:30616"/>
        <dbReference type="ChEBI" id="CHEBI:61977"/>
        <dbReference type="ChEBI" id="CHEBI:456216"/>
        <dbReference type="EC" id="2.7.11.24"/>
    </reaction>
</comment>
<evidence type="ECO:0000256" key="8">
    <source>
        <dbReference type="ARBA" id="ARBA00048312"/>
    </source>
</evidence>
<dbReference type="GO" id="GO:0005524">
    <property type="term" value="F:ATP binding"/>
    <property type="evidence" value="ECO:0007669"/>
    <property type="project" value="UniProtKB-UniRule"/>
</dbReference>
<name>A0A8J2P0C1_9HEXA</name>
<evidence type="ECO:0000256" key="1">
    <source>
        <dbReference type="ARBA" id="ARBA00012411"/>
    </source>
</evidence>
<evidence type="ECO:0000256" key="3">
    <source>
        <dbReference type="ARBA" id="ARBA00022679"/>
    </source>
</evidence>
<protein>
    <recommendedName>
        <fullName evidence="1">mitogen-activated protein kinase</fullName>
        <ecNumber evidence="1">2.7.11.24</ecNumber>
    </recommendedName>
</protein>
<keyword evidence="13" id="KW-1185">Reference proteome</keyword>
<dbReference type="InterPro" id="IPR000719">
    <property type="entry name" value="Prot_kinase_dom"/>
</dbReference>
<accession>A0A8J2P0C1</accession>
<evidence type="ECO:0000256" key="4">
    <source>
        <dbReference type="ARBA" id="ARBA00022741"/>
    </source>
</evidence>
<evidence type="ECO:0000256" key="10">
    <source>
        <dbReference type="SAM" id="MobiDB-lite"/>
    </source>
</evidence>
<organism evidence="12 13">
    <name type="scientific">Allacma fusca</name>
    <dbReference type="NCBI Taxonomy" id="39272"/>
    <lineage>
        <taxon>Eukaryota</taxon>
        <taxon>Metazoa</taxon>
        <taxon>Ecdysozoa</taxon>
        <taxon>Arthropoda</taxon>
        <taxon>Hexapoda</taxon>
        <taxon>Collembola</taxon>
        <taxon>Symphypleona</taxon>
        <taxon>Sminthuridae</taxon>
        <taxon>Allacma</taxon>
    </lineage>
</organism>
<dbReference type="Pfam" id="PF00069">
    <property type="entry name" value="Pkinase"/>
    <property type="match status" value="1"/>
</dbReference>
<dbReference type="EMBL" id="CAJVCH010146323">
    <property type="protein sequence ID" value="CAG7727280.1"/>
    <property type="molecule type" value="Genomic_DNA"/>
</dbReference>
<feature type="compositionally biased region" description="Polar residues" evidence="10">
    <location>
        <begin position="498"/>
        <end position="526"/>
    </location>
</feature>
<keyword evidence="3" id="KW-0808">Transferase</keyword>
<evidence type="ECO:0000256" key="7">
    <source>
        <dbReference type="ARBA" id="ARBA00047592"/>
    </source>
</evidence>
<keyword evidence="4 9" id="KW-0547">Nucleotide-binding</keyword>